<reference evidence="4" key="1">
    <citation type="journal article" date="2019" name="Int. J. Syst. Evol. Microbiol.">
        <title>The Global Catalogue of Microorganisms (GCM) 10K type strain sequencing project: providing services to taxonomists for standard genome sequencing and annotation.</title>
        <authorList>
            <consortium name="The Broad Institute Genomics Platform"/>
            <consortium name="The Broad Institute Genome Sequencing Center for Infectious Disease"/>
            <person name="Wu L."/>
            <person name="Ma J."/>
        </authorList>
    </citation>
    <scope>NUCLEOTIDE SEQUENCE [LARGE SCALE GENOMIC DNA]</scope>
    <source>
        <strain evidence="4">JCM 16013</strain>
    </source>
</reference>
<proteinExistence type="predicted"/>
<sequence length="240" mass="26463">MTAFFSKKDLERLAGPRAYQRGVASVPAVDALGTSGAEITATVYGSEPWQVRLDRRPAGLDFSCDCPRGMAGDFCRHCVAVGLVYLDGPVSKNRSAEVAAAQREIAGLRRLLGILDREDLITLLLDCAHDDHDLRRHLAARVDALVQPGSDVNDTELRLADVRALTDPASAIPVYKKHIEARIAARNRRDYAEAARYLQHLKAAYQRLHRKSEAVAYIEGLRAANARKLNLLEELAKRGL</sequence>
<keyword evidence="1" id="KW-0862">Zinc</keyword>
<dbReference type="Proteomes" id="UP001499854">
    <property type="component" value="Unassembled WGS sequence"/>
</dbReference>
<organism evidence="3 4">
    <name type="scientific">Catenulispora subtropica</name>
    <dbReference type="NCBI Taxonomy" id="450798"/>
    <lineage>
        <taxon>Bacteria</taxon>
        <taxon>Bacillati</taxon>
        <taxon>Actinomycetota</taxon>
        <taxon>Actinomycetes</taxon>
        <taxon>Catenulisporales</taxon>
        <taxon>Catenulisporaceae</taxon>
        <taxon>Catenulispora</taxon>
    </lineage>
</organism>
<keyword evidence="1" id="KW-0863">Zinc-finger</keyword>
<evidence type="ECO:0000256" key="1">
    <source>
        <dbReference type="PROSITE-ProRule" id="PRU00325"/>
    </source>
</evidence>
<feature type="domain" description="SWIM-type" evidence="2">
    <location>
        <begin position="49"/>
        <end position="86"/>
    </location>
</feature>
<keyword evidence="1" id="KW-0479">Metal-binding</keyword>
<name>A0ABP5E031_9ACTN</name>
<dbReference type="PROSITE" id="PS50966">
    <property type="entry name" value="ZF_SWIM"/>
    <property type="match status" value="1"/>
</dbReference>
<evidence type="ECO:0000313" key="3">
    <source>
        <dbReference type="EMBL" id="GAA1989382.1"/>
    </source>
</evidence>
<protein>
    <recommendedName>
        <fullName evidence="2">SWIM-type domain-containing protein</fullName>
    </recommendedName>
</protein>
<dbReference type="InterPro" id="IPR007527">
    <property type="entry name" value="Znf_SWIM"/>
</dbReference>
<evidence type="ECO:0000259" key="2">
    <source>
        <dbReference type="PROSITE" id="PS50966"/>
    </source>
</evidence>
<gene>
    <name evidence="3" type="ORF">GCM10009838_60390</name>
</gene>
<dbReference type="RefSeq" id="WP_344660549.1">
    <property type="nucleotide sequence ID" value="NZ_BAAAQM010000042.1"/>
</dbReference>
<keyword evidence="4" id="KW-1185">Reference proteome</keyword>
<evidence type="ECO:0000313" key="4">
    <source>
        <dbReference type="Proteomes" id="UP001499854"/>
    </source>
</evidence>
<comment type="caution">
    <text evidence="3">The sequence shown here is derived from an EMBL/GenBank/DDBJ whole genome shotgun (WGS) entry which is preliminary data.</text>
</comment>
<accession>A0ABP5E031</accession>
<dbReference type="EMBL" id="BAAAQM010000042">
    <property type="protein sequence ID" value="GAA1989382.1"/>
    <property type="molecule type" value="Genomic_DNA"/>
</dbReference>